<dbReference type="InParanoid" id="A0A1E7ERB1"/>
<evidence type="ECO:0000313" key="1">
    <source>
        <dbReference type="EMBL" id="OEU08518.1"/>
    </source>
</evidence>
<name>A0A1E7ERB1_9STRA</name>
<protein>
    <submittedName>
        <fullName evidence="1">Uncharacterized protein</fullName>
    </submittedName>
</protein>
<keyword evidence="2" id="KW-1185">Reference proteome</keyword>
<accession>A0A1E7ERB1</accession>
<gene>
    <name evidence="1" type="ORF">FRACYDRAFT_249408</name>
</gene>
<organism evidence="1 2">
    <name type="scientific">Fragilariopsis cylindrus CCMP1102</name>
    <dbReference type="NCBI Taxonomy" id="635003"/>
    <lineage>
        <taxon>Eukaryota</taxon>
        <taxon>Sar</taxon>
        <taxon>Stramenopiles</taxon>
        <taxon>Ochrophyta</taxon>
        <taxon>Bacillariophyta</taxon>
        <taxon>Bacillariophyceae</taxon>
        <taxon>Bacillariophycidae</taxon>
        <taxon>Bacillariales</taxon>
        <taxon>Bacillariaceae</taxon>
        <taxon>Fragilariopsis</taxon>
    </lineage>
</organism>
<evidence type="ECO:0000313" key="2">
    <source>
        <dbReference type="Proteomes" id="UP000095751"/>
    </source>
</evidence>
<dbReference type="KEGG" id="fcy:FRACYDRAFT_249408"/>
<dbReference type="Proteomes" id="UP000095751">
    <property type="component" value="Unassembled WGS sequence"/>
</dbReference>
<proteinExistence type="predicted"/>
<dbReference type="EMBL" id="KV784379">
    <property type="protein sequence ID" value="OEU08518.1"/>
    <property type="molecule type" value="Genomic_DNA"/>
</dbReference>
<reference evidence="1 2" key="1">
    <citation type="submission" date="2016-09" db="EMBL/GenBank/DDBJ databases">
        <title>Extensive genetic diversity and differential bi-allelic expression allows diatom success in the polar Southern Ocean.</title>
        <authorList>
            <consortium name="DOE Joint Genome Institute"/>
            <person name="Mock T."/>
            <person name="Otillar R.P."/>
            <person name="Strauss J."/>
            <person name="Dupont C."/>
            <person name="Frickenhaus S."/>
            <person name="Maumus F."/>
            <person name="Mcmullan M."/>
            <person name="Sanges R."/>
            <person name="Schmutz J."/>
            <person name="Toseland A."/>
            <person name="Valas R."/>
            <person name="Veluchamy A."/>
            <person name="Ward B.J."/>
            <person name="Allen A."/>
            <person name="Barry K."/>
            <person name="Falciatore A."/>
            <person name="Ferrante M."/>
            <person name="Fortunato A.E."/>
            <person name="Gloeckner G."/>
            <person name="Gruber A."/>
            <person name="Hipkin R."/>
            <person name="Janech M."/>
            <person name="Kroth P."/>
            <person name="Leese F."/>
            <person name="Lindquist E."/>
            <person name="Lyon B.R."/>
            <person name="Martin J."/>
            <person name="Mayer C."/>
            <person name="Parker M."/>
            <person name="Quesneville H."/>
            <person name="Raymond J."/>
            <person name="Uhlig C."/>
            <person name="Valentin K.U."/>
            <person name="Worden A.Z."/>
            <person name="Armbrust E.V."/>
            <person name="Bowler C."/>
            <person name="Green B."/>
            <person name="Moulton V."/>
            <person name="Van Oosterhout C."/>
            <person name="Grigoriev I."/>
        </authorList>
    </citation>
    <scope>NUCLEOTIDE SEQUENCE [LARGE SCALE GENOMIC DNA]</scope>
    <source>
        <strain evidence="1 2">CCMP1102</strain>
    </source>
</reference>
<sequence length="130" mass="15146">MNSADASYDHGASYGTNHEMIVYDDIDRDTMRSKIKASEKTLVKAYISMWRHTRPNIHVLLCADMDVCRSLADTFFTHRLCECRRTMLFSMFSELQHDYDDFAFMGSNVIFDSMLALCEHILLLVKYIDI</sequence>
<dbReference type="AlphaFoldDB" id="A0A1E7ERB1"/>